<dbReference type="PANTHER" id="PTHR39434">
    <property type="match status" value="1"/>
</dbReference>
<gene>
    <name evidence="2" type="ORF">SPRG_04978</name>
</gene>
<evidence type="ECO:0000259" key="1">
    <source>
        <dbReference type="Pfam" id="PF00903"/>
    </source>
</evidence>
<dbReference type="AlphaFoldDB" id="A0A067CSY8"/>
<accession>A0A067CSY8</accession>
<dbReference type="Pfam" id="PF00903">
    <property type="entry name" value="Glyoxalase"/>
    <property type="match status" value="1"/>
</dbReference>
<dbReference type="InterPro" id="IPR029068">
    <property type="entry name" value="Glyas_Bleomycin-R_OHBP_Dase"/>
</dbReference>
<dbReference type="InterPro" id="IPR004360">
    <property type="entry name" value="Glyas_Fos-R_dOase_dom"/>
</dbReference>
<reference evidence="2 3" key="1">
    <citation type="journal article" date="2013" name="PLoS Genet.">
        <title>Distinctive expansion of potential virulence genes in the genome of the oomycete fish pathogen Saprolegnia parasitica.</title>
        <authorList>
            <person name="Jiang R.H."/>
            <person name="de Bruijn I."/>
            <person name="Haas B.J."/>
            <person name="Belmonte R."/>
            <person name="Lobach L."/>
            <person name="Christie J."/>
            <person name="van den Ackerveken G."/>
            <person name="Bottin A."/>
            <person name="Bulone V."/>
            <person name="Diaz-Moreno S.M."/>
            <person name="Dumas B."/>
            <person name="Fan L."/>
            <person name="Gaulin E."/>
            <person name="Govers F."/>
            <person name="Grenville-Briggs L.J."/>
            <person name="Horner N.R."/>
            <person name="Levin J.Z."/>
            <person name="Mammella M."/>
            <person name="Meijer H.J."/>
            <person name="Morris P."/>
            <person name="Nusbaum C."/>
            <person name="Oome S."/>
            <person name="Phillips A.J."/>
            <person name="van Rooyen D."/>
            <person name="Rzeszutek E."/>
            <person name="Saraiva M."/>
            <person name="Secombes C.J."/>
            <person name="Seidl M.F."/>
            <person name="Snel B."/>
            <person name="Stassen J.H."/>
            <person name="Sykes S."/>
            <person name="Tripathy S."/>
            <person name="van den Berg H."/>
            <person name="Vega-Arreguin J.C."/>
            <person name="Wawra S."/>
            <person name="Young S.K."/>
            <person name="Zeng Q."/>
            <person name="Dieguez-Uribeondo J."/>
            <person name="Russ C."/>
            <person name="Tyler B.M."/>
            <person name="van West P."/>
        </authorList>
    </citation>
    <scope>NUCLEOTIDE SEQUENCE [LARGE SCALE GENOMIC DNA]</scope>
    <source>
        <strain evidence="2 3">CBS 223.65</strain>
    </source>
</reference>
<evidence type="ECO:0000313" key="3">
    <source>
        <dbReference type="Proteomes" id="UP000030745"/>
    </source>
</evidence>
<dbReference type="OMA" id="PGEQWKI"/>
<proteinExistence type="predicted"/>
<dbReference type="VEuPathDB" id="FungiDB:SPRG_04978"/>
<keyword evidence="3" id="KW-1185">Reference proteome</keyword>
<dbReference type="SUPFAM" id="SSF54593">
    <property type="entry name" value="Glyoxalase/Bleomycin resistance protein/Dihydroxybiphenyl dioxygenase"/>
    <property type="match status" value="1"/>
</dbReference>
<protein>
    <recommendedName>
        <fullName evidence="1">Glyoxalase/fosfomycin resistance/dioxygenase domain-containing protein</fullName>
    </recommendedName>
</protein>
<dbReference type="RefSeq" id="XP_012199506.1">
    <property type="nucleotide sequence ID" value="XM_012344116.1"/>
</dbReference>
<dbReference type="PANTHER" id="PTHR39434:SF1">
    <property type="entry name" value="VOC DOMAIN-CONTAINING PROTEIN"/>
    <property type="match status" value="1"/>
</dbReference>
<dbReference type="GeneID" id="24127393"/>
<dbReference type="Proteomes" id="UP000030745">
    <property type="component" value="Unassembled WGS sequence"/>
</dbReference>
<feature type="domain" description="Glyoxalase/fosfomycin resistance/dioxygenase" evidence="1">
    <location>
        <begin position="17"/>
        <end position="138"/>
    </location>
</feature>
<dbReference type="EMBL" id="KK583204">
    <property type="protein sequence ID" value="KDO29912.1"/>
    <property type="molecule type" value="Genomic_DNA"/>
</dbReference>
<dbReference type="OrthoDB" id="2580091at2759"/>
<name>A0A067CSY8_SAPPC</name>
<evidence type="ECO:0000313" key="2">
    <source>
        <dbReference type="EMBL" id="KDO29912.1"/>
    </source>
</evidence>
<sequence length="154" mass="17109">MSPALPSSSGAYMPPFHLAIAVHDLPLATSFYKDALGCTDGASSKHWQMLNMYGHQLVLHDAGPTYRALELVNEHDDVPMPHFGLCLTVPVFHALCDRVASYDKGVHIVHQPHVRYAGRPGEQWKIFFRDPSGNSLELKAYVNPDAMFATYSET</sequence>
<dbReference type="KEGG" id="spar:SPRG_04978"/>
<organism evidence="2 3">
    <name type="scientific">Saprolegnia parasitica (strain CBS 223.65)</name>
    <dbReference type="NCBI Taxonomy" id="695850"/>
    <lineage>
        <taxon>Eukaryota</taxon>
        <taxon>Sar</taxon>
        <taxon>Stramenopiles</taxon>
        <taxon>Oomycota</taxon>
        <taxon>Saprolegniomycetes</taxon>
        <taxon>Saprolegniales</taxon>
        <taxon>Saprolegniaceae</taxon>
        <taxon>Saprolegnia</taxon>
    </lineage>
</organism>
<dbReference type="Gene3D" id="3.10.180.10">
    <property type="entry name" value="2,3-Dihydroxybiphenyl 1,2-Dioxygenase, domain 1"/>
    <property type="match status" value="1"/>
</dbReference>